<keyword evidence="2" id="KW-1185">Reference proteome</keyword>
<sequence>MALVRRRSEFPPLEVLPLVFYMKFNDRAELIYTYKYARSKFVDLINDLTKRTCQWKVEDDVEGNNADQLMIRGEAVFLLMWGAESAFHKARKTEQAPVNICEAKRDEADEITEEERLYLKKKKAEWSKAKLSAGKEKRKVSAYGAGSRNAFYPLASNRWVKAMSRALKDQPDYAFMWLPELIQGENSWLSQFHAPSRQTQALMAIAQKQVMALVRRRSEFPALEVLPLVLYMKFNDWAKLIYTYNYARPKFVDLINNLTKRTCQWKVEDDVEGKNADQLMIRGEAVFLQMWGAESAFHKARKTEQAPVNICEAKGDEEDEITEEERLYLKKKKAEWSKAKLSAGKEKRKVSAYGAGSRNAFYPLASNRWVEAMSRALKGKIWTLET</sequence>
<evidence type="ECO:0000313" key="2">
    <source>
        <dbReference type="Proteomes" id="UP000265515"/>
    </source>
</evidence>
<organism evidence="1 2">
    <name type="scientific">Chara braunii</name>
    <name type="common">Braun's stonewort</name>
    <dbReference type="NCBI Taxonomy" id="69332"/>
    <lineage>
        <taxon>Eukaryota</taxon>
        <taxon>Viridiplantae</taxon>
        <taxon>Streptophyta</taxon>
        <taxon>Charophyceae</taxon>
        <taxon>Charales</taxon>
        <taxon>Characeae</taxon>
        <taxon>Chara</taxon>
    </lineage>
</organism>
<dbReference type="Proteomes" id="UP000265515">
    <property type="component" value="Unassembled WGS sequence"/>
</dbReference>
<dbReference type="EMBL" id="BFEA01000103">
    <property type="protein sequence ID" value="GBG68617.1"/>
    <property type="molecule type" value="Genomic_DNA"/>
</dbReference>
<dbReference type="Gramene" id="GBG68617">
    <property type="protein sequence ID" value="GBG68617"/>
    <property type="gene ID" value="CBR_g3158"/>
</dbReference>
<dbReference type="AlphaFoldDB" id="A0A388KF31"/>
<comment type="caution">
    <text evidence="1">The sequence shown here is derived from an EMBL/GenBank/DDBJ whole genome shotgun (WGS) entry which is preliminary data.</text>
</comment>
<reference evidence="1 2" key="1">
    <citation type="journal article" date="2018" name="Cell">
        <title>The Chara Genome: Secondary Complexity and Implications for Plant Terrestrialization.</title>
        <authorList>
            <person name="Nishiyama T."/>
            <person name="Sakayama H."/>
            <person name="Vries J.D."/>
            <person name="Buschmann H."/>
            <person name="Saint-Marcoux D."/>
            <person name="Ullrich K.K."/>
            <person name="Haas F.B."/>
            <person name="Vanderstraeten L."/>
            <person name="Becker D."/>
            <person name="Lang D."/>
            <person name="Vosolsobe S."/>
            <person name="Rombauts S."/>
            <person name="Wilhelmsson P.K.I."/>
            <person name="Janitza P."/>
            <person name="Kern R."/>
            <person name="Heyl A."/>
            <person name="Rumpler F."/>
            <person name="Villalobos L.I.A.C."/>
            <person name="Clay J.M."/>
            <person name="Skokan R."/>
            <person name="Toyoda A."/>
            <person name="Suzuki Y."/>
            <person name="Kagoshima H."/>
            <person name="Schijlen E."/>
            <person name="Tajeshwar N."/>
            <person name="Catarino B."/>
            <person name="Hetherington A.J."/>
            <person name="Saltykova A."/>
            <person name="Bonnot C."/>
            <person name="Breuninger H."/>
            <person name="Symeonidi A."/>
            <person name="Radhakrishnan G.V."/>
            <person name="Van Nieuwerburgh F."/>
            <person name="Deforce D."/>
            <person name="Chang C."/>
            <person name="Karol K.G."/>
            <person name="Hedrich R."/>
            <person name="Ulvskov P."/>
            <person name="Glockner G."/>
            <person name="Delwiche C.F."/>
            <person name="Petrasek J."/>
            <person name="Van de Peer Y."/>
            <person name="Friml J."/>
            <person name="Beilby M."/>
            <person name="Dolan L."/>
            <person name="Kohara Y."/>
            <person name="Sugano S."/>
            <person name="Fujiyama A."/>
            <person name="Delaux P.-M."/>
            <person name="Quint M."/>
            <person name="TheiBen G."/>
            <person name="Hagemann M."/>
            <person name="Harholt J."/>
            <person name="Dunand C."/>
            <person name="Zachgo S."/>
            <person name="Langdale J."/>
            <person name="Maumus F."/>
            <person name="Straeten D.V.D."/>
            <person name="Gould S.B."/>
            <person name="Rensing S.A."/>
        </authorList>
    </citation>
    <scope>NUCLEOTIDE SEQUENCE [LARGE SCALE GENOMIC DNA]</scope>
    <source>
        <strain evidence="1 2">S276</strain>
    </source>
</reference>
<accession>A0A388KF31</accession>
<proteinExistence type="predicted"/>
<evidence type="ECO:0000313" key="1">
    <source>
        <dbReference type="EMBL" id="GBG68617.1"/>
    </source>
</evidence>
<name>A0A388KF31_CHABU</name>
<gene>
    <name evidence="1" type="ORF">CBR_g3158</name>
</gene>
<protein>
    <submittedName>
        <fullName evidence="1">Uncharacterized protein</fullName>
    </submittedName>
</protein>